<evidence type="ECO:0000313" key="3">
    <source>
        <dbReference type="Proteomes" id="UP000076738"/>
    </source>
</evidence>
<proteinExistence type="predicted"/>
<keyword evidence="1" id="KW-1133">Transmembrane helix</keyword>
<reference evidence="2 3" key="1">
    <citation type="journal article" date="2016" name="Mol. Biol. Evol.">
        <title>Comparative Genomics of Early-Diverging Mushroom-Forming Fungi Provides Insights into the Origins of Lignocellulose Decay Capabilities.</title>
        <authorList>
            <person name="Nagy L.G."/>
            <person name="Riley R."/>
            <person name="Tritt A."/>
            <person name="Adam C."/>
            <person name="Daum C."/>
            <person name="Floudas D."/>
            <person name="Sun H."/>
            <person name="Yadav J.S."/>
            <person name="Pangilinan J."/>
            <person name="Larsson K.H."/>
            <person name="Matsuura K."/>
            <person name="Barry K."/>
            <person name="Labutti K."/>
            <person name="Kuo R."/>
            <person name="Ohm R.A."/>
            <person name="Bhattacharya S.S."/>
            <person name="Shirouzu T."/>
            <person name="Yoshinaga Y."/>
            <person name="Martin F.M."/>
            <person name="Grigoriev I.V."/>
            <person name="Hibbett D.S."/>
        </authorList>
    </citation>
    <scope>NUCLEOTIDE SEQUENCE [LARGE SCALE GENOMIC DNA]</scope>
    <source>
        <strain evidence="2 3">TUFC12733</strain>
    </source>
</reference>
<accession>A0A167HJG6</accession>
<feature type="transmembrane region" description="Helical" evidence="1">
    <location>
        <begin position="127"/>
        <end position="149"/>
    </location>
</feature>
<keyword evidence="1" id="KW-0812">Transmembrane</keyword>
<dbReference type="AlphaFoldDB" id="A0A167HJG6"/>
<protein>
    <submittedName>
        <fullName evidence="2">Uncharacterized protein</fullName>
    </submittedName>
</protein>
<dbReference type="Gene3D" id="6.10.110.10">
    <property type="match status" value="1"/>
</dbReference>
<sequence>MSTLKGVPVSANVAQGVLAHGKTAVLKRILHSTAILSGASRNLVGKHWWRVKVLGLSGGASITLVAAVFGCFAPYLIGQLGFASLGPASGSLAPSIQALVYGATIRRGTWFALCQSFGMGGALGAKAVAACQAVSIVVAVAVGALTGLLKLA</sequence>
<dbReference type="STRING" id="1330018.A0A167HJG6"/>
<name>A0A167HJG6_CALVF</name>
<feature type="transmembrane region" description="Helical" evidence="1">
    <location>
        <begin position="53"/>
        <end position="77"/>
    </location>
</feature>
<evidence type="ECO:0000313" key="2">
    <source>
        <dbReference type="EMBL" id="KZO91701.1"/>
    </source>
</evidence>
<evidence type="ECO:0000256" key="1">
    <source>
        <dbReference type="SAM" id="Phobius"/>
    </source>
</evidence>
<dbReference type="Proteomes" id="UP000076738">
    <property type="component" value="Unassembled WGS sequence"/>
</dbReference>
<dbReference type="EMBL" id="KV417319">
    <property type="protein sequence ID" value="KZO91701.1"/>
    <property type="molecule type" value="Genomic_DNA"/>
</dbReference>
<dbReference type="OrthoDB" id="440424at2759"/>
<keyword evidence="3" id="KW-1185">Reference proteome</keyword>
<dbReference type="InterPro" id="IPR038213">
    <property type="entry name" value="IFI6/IFI27-like_sf"/>
</dbReference>
<keyword evidence="1" id="KW-0472">Membrane</keyword>
<gene>
    <name evidence="2" type="ORF">CALVIDRAFT_602057</name>
</gene>
<organism evidence="2 3">
    <name type="scientific">Calocera viscosa (strain TUFC12733)</name>
    <dbReference type="NCBI Taxonomy" id="1330018"/>
    <lineage>
        <taxon>Eukaryota</taxon>
        <taxon>Fungi</taxon>
        <taxon>Dikarya</taxon>
        <taxon>Basidiomycota</taxon>
        <taxon>Agaricomycotina</taxon>
        <taxon>Dacrymycetes</taxon>
        <taxon>Dacrymycetales</taxon>
        <taxon>Dacrymycetaceae</taxon>
        <taxon>Calocera</taxon>
    </lineage>
</organism>